<dbReference type="InterPro" id="IPR045249">
    <property type="entry name" value="HARBI1-like"/>
</dbReference>
<dbReference type="Pfam" id="PF26138">
    <property type="entry name" value="DUF8040"/>
    <property type="match status" value="1"/>
</dbReference>
<gene>
    <name evidence="2" type="ORF">Din_008691</name>
</gene>
<evidence type="ECO:0000259" key="1">
    <source>
        <dbReference type="Pfam" id="PF26138"/>
    </source>
</evidence>
<dbReference type="EMBL" id="GHES01008691">
    <property type="protein sequence ID" value="MPA39250.1"/>
    <property type="molecule type" value="Transcribed_RNA"/>
</dbReference>
<name>A0A5B6Z4X2_DAVIN</name>
<accession>A0A5B6Z4X2</accession>
<proteinExistence type="predicted"/>
<dbReference type="AlphaFoldDB" id="A0A5B6Z4X2"/>
<protein>
    <recommendedName>
        <fullName evidence="1">DUF8040 domain-containing protein</fullName>
    </recommendedName>
</protein>
<dbReference type="PANTHER" id="PTHR22930:SF221">
    <property type="entry name" value="NUCLEASE HARBI1"/>
    <property type="match status" value="1"/>
</dbReference>
<organism evidence="2">
    <name type="scientific">Davidia involucrata</name>
    <name type="common">Dove tree</name>
    <dbReference type="NCBI Taxonomy" id="16924"/>
    <lineage>
        <taxon>Eukaryota</taxon>
        <taxon>Viridiplantae</taxon>
        <taxon>Streptophyta</taxon>
        <taxon>Embryophyta</taxon>
        <taxon>Tracheophyta</taxon>
        <taxon>Spermatophyta</taxon>
        <taxon>Magnoliopsida</taxon>
        <taxon>eudicotyledons</taxon>
        <taxon>Gunneridae</taxon>
        <taxon>Pentapetalae</taxon>
        <taxon>asterids</taxon>
        <taxon>Cornales</taxon>
        <taxon>Nyssaceae</taxon>
        <taxon>Davidia</taxon>
    </lineage>
</organism>
<evidence type="ECO:0000313" key="2">
    <source>
        <dbReference type="EMBL" id="MPA39250.1"/>
    </source>
</evidence>
<reference evidence="2" key="1">
    <citation type="submission" date="2019-08" db="EMBL/GenBank/DDBJ databases">
        <title>Reference gene set and small RNA set construction with multiple tissues from Davidia involucrata Baill.</title>
        <authorList>
            <person name="Yang H."/>
            <person name="Zhou C."/>
            <person name="Li G."/>
            <person name="Wang J."/>
            <person name="Gao P."/>
            <person name="Wang M."/>
            <person name="Wang R."/>
            <person name="Zhao Y."/>
        </authorList>
    </citation>
    <scope>NUCLEOTIDE SEQUENCE</scope>
    <source>
        <tissue evidence="2">Mixed with DoveR01_LX</tissue>
    </source>
</reference>
<dbReference type="PANTHER" id="PTHR22930">
    <property type="match status" value="1"/>
</dbReference>
<feature type="domain" description="DUF8040" evidence="1">
    <location>
        <begin position="59"/>
        <end position="146"/>
    </location>
</feature>
<sequence length="146" mass="16703">MSGVGNRLAMNPDFDSNSSSDEEQEIVRGNVIRNAPLATAAVVSVHYYRTHIARELCRTNEQTGFKWVCDILKGHPTRCHEQLRMDKDVFLSFCELLKLRYGLKSSRNIGIHEKVAIFLNCLGHGLSNRMLQERFQHSGETISRHF</sequence>
<dbReference type="InterPro" id="IPR058353">
    <property type="entry name" value="DUF8040"/>
</dbReference>